<gene>
    <name evidence="1" type="ORF">E5329_13230</name>
</gene>
<keyword evidence="2" id="KW-1185">Reference proteome</keyword>
<proteinExistence type="predicted"/>
<reference evidence="1" key="1">
    <citation type="submission" date="2019-04" db="EMBL/GenBank/DDBJ databases">
        <title>Microbes associate with the intestines of laboratory mice.</title>
        <authorList>
            <person name="Navarre W."/>
            <person name="Wong E."/>
            <person name="Huang K."/>
            <person name="Tropini C."/>
            <person name="Ng K."/>
            <person name="Yu B."/>
        </authorList>
    </citation>
    <scope>NUCLEOTIDE SEQUENCE</scope>
    <source>
        <strain evidence="1">NM01_1-7b</strain>
    </source>
</reference>
<dbReference type="Proteomes" id="UP000304953">
    <property type="component" value="Unassembled WGS sequence"/>
</dbReference>
<comment type="caution">
    <text evidence="1">The sequence shown here is derived from an EMBL/GenBank/DDBJ whole genome shotgun (WGS) entry which is preliminary data.</text>
</comment>
<sequence length="621" mass="70940">MERVREIFSSDKNNRIILFVALLLGFLILGLPLTVTYITDETGTMANAAFLAGMNWSAFIDHTGGYYYKYGQAIFWYPIFALVKDSFLIYKLIMAEHAVFLSLEGVCVYQILRKHLKVESRIQCLLISVITAITPAAVLYSLFARADVALAAFSVYVLYFLMETWNSRGDKKRQAVFTFLAVLCTVYISMCHSRGIVWVIAVTMVVLVMHFFTREKMVNYWVYGGSLIALMGIDRILTRFFKSNIWGDNVRHATAESFDFEKLGGIFTADGIKTMLKLGMGWIFNFMTSSMGLAVAGIFASLVIILLFVRRKMDIKPEEAILCGYGFLIFAGSMALGMLFFFPHVFQNYYGGSASRVDRLVYDRYLAGSIGVAVLMGIYFFVYRKDIFQKVSRIVLAAAALFILFFFKKYISIYLDHKEFSIRNSIASNLFVDNGFAGNDASKYDNMSGGLFYGGLFAAVVLILFLSAAYLAWREWALLGMCAVFALNLGVNYKKMRLECDINVKAKVQDLQDYAPQIREVSEEYRYIYVDKSAKRLKPLQLIFKEFQVYVRSHIPEESAGNYFIISMPDNFNEKIDRTDCYRLADFDYENAEYYVIYVKGEALREELENMGHKLLKIEAD</sequence>
<protein>
    <submittedName>
        <fullName evidence="1">Uncharacterized protein</fullName>
    </submittedName>
</protein>
<dbReference type="EMBL" id="SRYA01000024">
    <property type="protein sequence ID" value="TGY95802.1"/>
    <property type="molecule type" value="Genomic_DNA"/>
</dbReference>
<evidence type="ECO:0000313" key="1">
    <source>
        <dbReference type="EMBL" id="TGY95802.1"/>
    </source>
</evidence>
<evidence type="ECO:0000313" key="2">
    <source>
        <dbReference type="Proteomes" id="UP000304953"/>
    </source>
</evidence>
<organism evidence="1 2">
    <name type="scientific">Petralouisia muris</name>
    <dbReference type="NCBI Taxonomy" id="3032872"/>
    <lineage>
        <taxon>Bacteria</taxon>
        <taxon>Bacillati</taxon>
        <taxon>Bacillota</taxon>
        <taxon>Clostridia</taxon>
        <taxon>Lachnospirales</taxon>
        <taxon>Lachnospiraceae</taxon>
        <taxon>Petralouisia</taxon>
    </lineage>
</organism>
<accession>A0AC61RVG1</accession>
<name>A0AC61RVG1_9FIRM</name>